<organism evidence="2 3">
    <name type="scientific">Novymonas esmeraldas</name>
    <dbReference type="NCBI Taxonomy" id="1808958"/>
    <lineage>
        <taxon>Eukaryota</taxon>
        <taxon>Discoba</taxon>
        <taxon>Euglenozoa</taxon>
        <taxon>Kinetoplastea</taxon>
        <taxon>Metakinetoplastina</taxon>
        <taxon>Trypanosomatida</taxon>
        <taxon>Trypanosomatidae</taxon>
        <taxon>Novymonas</taxon>
    </lineage>
</organism>
<comment type="caution">
    <text evidence="2">The sequence shown here is derived from an EMBL/GenBank/DDBJ whole genome shotgun (WGS) entry which is preliminary data.</text>
</comment>
<dbReference type="EMBL" id="JAECZO010000130">
    <property type="protein sequence ID" value="KAK7198069.1"/>
    <property type="molecule type" value="Genomic_DNA"/>
</dbReference>
<dbReference type="Proteomes" id="UP001430356">
    <property type="component" value="Unassembled WGS sequence"/>
</dbReference>
<accession>A0AAW0EWF1</accession>
<feature type="compositionally biased region" description="Polar residues" evidence="1">
    <location>
        <begin position="421"/>
        <end position="435"/>
    </location>
</feature>
<feature type="compositionally biased region" description="Polar residues" evidence="1">
    <location>
        <begin position="132"/>
        <end position="146"/>
    </location>
</feature>
<evidence type="ECO:0000313" key="2">
    <source>
        <dbReference type="EMBL" id="KAK7198069.1"/>
    </source>
</evidence>
<feature type="compositionally biased region" description="Basic and acidic residues" evidence="1">
    <location>
        <begin position="122"/>
        <end position="131"/>
    </location>
</feature>
<name>A0AAW0EWF1_9TRYP</name>
<feature type="compositionally biased region" description="Basic and acidic residues" evidence="1">
    <location>
        <begin position="76"/>
        <end position="92"/>
    </location>
</feature>
<protein>
    <submittedName>
        <fullName evidence="2">Uncharacterized protein</fullName>
    </submittedName>
</protein>
<feature type="region of interest" description="Disordered" evidence="1">
    <location>
        <begin position="410"/>
        <end position="487"/>
    </location>
</feature>
<evidence type="ECO:0000313" key="3">
    <source>
        <dbReference type="Proteomes" id="UP001430356"/>
    </source>
</evidence>
<feature type="region of interest" description="Disordered" evidence="1">
    <location>
        <begin position="73"/>
        <end position="146"/>
    </location>
</feature>
<keyword evidence="3" id="KW-1185">Reference proteome</keyword>
<sequence>MPLIQSRVHADALQAATDALAAANHEVDAMRHRALGQSTKLDEQLRQNADLTVQLAQTQSKLDEARRLLAATASDAEAREERHRTHVSRLEASRQTVEDMLQAARHREREAQRRSHTTPSHGDSEAQDTRRSPLSTSSAAVATQPPSAQVLYEQDQLLRLSQCAAANLDEVQRRLRSCVPSSGPQACVEAGAWASQLEDLKARFDDVVQADAKLISFLILVAEQQSQQLRTLEARWVEAQRTVREADAVLDDAAARVATSAQESAMLREECAALTQMQATLQAQLSERTREHDAATGALQRLQTAQTELVNARVRQEAQWTARLTQAAEAQLRATAYAETLEAALLEKERLMSSAAATSERRHRRAAVEAAQERVAAFVQRLRASAELLQGELGGLADTPLPLTHEKTAYLHTSPEPSPPGASTSASHPRTHSPSPSLPSPETHVLRSMQPTAAAAAVPTATTQPSLRRLSPPQVVEAGPSHPSVWP</sequence>
<proteinExistence type="predicted"/>
<evidence type="ECO:0000256" key="1">
    <source>
        <dbReference type="SAM" id="MobiDB-lite"/>
    </source>
</evidence>
<feature type="compositionally biased region" description="Low complexity" evidence="1">
    <location>
        <begin position="451"/>
        <end position="463"/>
    </location>
</feature>
<dbReference type="AlphaFoldDB" id="A0AAW0EWF1"/>
<gene>
    <name evidence="2" type="ORF">NESM_000762600</name>
</gene>
<reference evidence="2 3" key="1">
    <citation type="journal article" date="2021" name="MBio">
        <title>A New Model Trypanosomatid, Novymonas esmeraldas: Genomic Perception of Its 'Candidatus Pandoraea novymonadis' Endosymbiont.</title>
        <authorList>
            <person name="Zakharova A."/>
            <person name="Saura A."/>
            <person name="Butenko A."/>
            <person name="Podesvova L."/>
            <person name="Warmusova S."/>
            <person name="Kostygov A.Y."/>
            <person name="Nenarokova A."/>
            <person name="Lukes J."/>
            <person name="Opperdoes F.R."/>
            <person name="Yurchenko V."/>
        </authorList>
    </citation>
    <scope>NUCLEOTIDE SEQUENCE [LARGE SCALE GENOMIC DNA]</scope>
    <source>
        <strain evidence="2 3">E262AT.01</strain>
    </source>
</reference>